<keyword evidence="3" id="KW-0808">Transferase</keyword>
<dbReference type="Proteomes" id="UP000698800">
    <property type="component" value="Unassembled WGS sequence"/>
</dbReference>
<dbReference type="AlphaFoldDB" id="A0A9P8L284"/>
<sequence>MLGIQDYAWGGDVQGFNRLKNMIFNPDAILSPTGPRLGSRMTPVVSSPRPAANGNGRSIGSASQNPPGSFTPIPAMTSHRHSATTHLQFTPPDIEKLASDRMIRVMVYCAVETALTSYTKADIAFPHQVELKVNNDEVKANLRGLKNKPGSTRPADITDLVHRKPKYENTITLTYALTQKKFSFLVNLVKVHQVEELVSKLKRGKSITREQAIKEIHERITTTNLGRYVNDILQSTPKSVDQVTIEPDGKWSQNTLPISPGQTDGSNFQNGNDDDDIIEIQDMRLTSLKSEYTSTPTSGPRTPSINSREPSTSRSSNSKRPVIDLTLSDDDEEPPRPAKRTMTSGALTNVLARRNGYRTHTSGLPRDHQTPNSSRLNGLSFQMPPGSSRSNPSSIGTPDR</sequence>
<feature type="domain" description="PINIT" evidence="6">
    <location>
        <begin position="40"/>
        <end position="192"/>
    </location>
</feature>
<feature type="compositionally biased region" description="Polar residues" evidence="5">
    <location>
        <begin position="370"/>
        <end position="400"/>
    </location>
</feature>
<feature type="region of interest" description="Disordered" evidence="5">
    <location>
        <begin position="35"/>
        <end position="69"/>
    </location>
</feature>
<proteinExistence type="inferred from homology"/>
<dbReference type="GO" id="GO:0016925">
    <property type="term" value="P:protein sumoylation"/>
    <property type="evidence" value="ECO:0007669"/>
    <property type="project" value="TreeGrafter"/>
</dbReference>
<feature type="compositionally biased region" description="Low complexity" evidence="5">
    <location>
        <begin position="293"/>
        <end position="318"/>
    </location>
</feature>
<gene>
    <name evidence="7" type="ORF">FGG08_004678</name>
</gene>
<evidence type="ECO:0000313" key="8">
    <source>
        <dbReference type="Proteomes" id="UP000698800"/>
    </source>
</evidence>
<evidence type="ECO:0000256" key="3">
    <source>
        <dbReference type="ARBA" id="ARBA00022679"/>
    </source>
</evidence>
<feature type="region of interest" description="Disordered" evidence="5">
    <location>
        <begin position="247"/>
        <end position="274"/>
    </location>
</feature>
<dbReference type="GO" id="GO:0061665">
    <property type="term" value="F:SUMO ligase activity"/>
    <property type="evidence" value="ECO:0007669"/>
    <property type="project" value="TreeGrafter"/>
</dbReference>
<reference evidence="7" key="1">
    <citation type="submission" date="2021-03" db="EMBL/GenBank/DDBJ databases">
        <title>Comparative genomics and phylogenomic investigation of the class Geoglossomycetes provide insights into ecological specialization and systematics.</title>
        <authorList>
            <person name="Melie T."/>
            <person name="Pirro S."/>
            <person name="Miller A.N."/>
            <person name="Quandt A."/>
        </authorList>
    </citation>
    <scope>NUCLEOTIDE SEQUENCE</scope>
    <source>
        <strain evidence="7">GBOQ0MN5Z8</strain>
    </source>
</reference>
<name>A0A9P8L284_9PEZI</name>
<dbReference type="PANTHER" id="PTHR10782:SF100">
    <property type="entry name" value="LIGASE SIZA, PUTATIVE (AFU_ORTHOLOGUE AFUA_6G05240)-RELATED"/>
    <property type="match status" value="1"/>
</dbReference>
<dbReference type="Pfam" id="PF14324">
    <property type="entry name" value="PINIT"/>
    <property type="match status" value="1"/>
</dbReference>
<feature type="compositionally biased region" description="Polar residues" evidence="5">
    <location>
        <begin position="55"/>
        <end position="68"/>
    </location>
</feature>
<comment type="caution">
    <text evidence="7">The sequence shown here is derived from an EMBL/GenBank/DDBJ whole genome shotgun (WGS) entry which is preliminary data.</text>
</comment>
<protein>
    <recommendedName>
        <fullName evidence="6">PINIT domain-containing protein</fullName>
    </recommendedName>
</protein>
<evidence type="ECO:0000256" key="4">
    <source>
        <dbReference type="ARBA" id="ARBA00022786"/>
    </source>
</evidence>
<evidence type="ECO:0000256" key="5">
    <source>
        <dbReference type="SAM" id="MobiDB-lite"/>
    </source>
</evidence>
<dbReference type="InterPro" id="IPR023321">
    <property type="entry name" value="PINIT"/>
</dbReference>
<dbReference type="EMBL" id="JAGHQL010000098">
    <property type="protein sequence ID" value="KAH0538726.1"/>
    <property type="molecule type" value="Genomic_DNA"/>
</dbReference>
<evidence type="ECO:0000313" key="7">
    <source>
        <dbReference type="EMBL" id="KAH0538726.1"/>
    </source>
</evidence>
<evidence type="ECO:0000256" key="2">
    <source>
        <dbReference type="ARBA" id="ARBA00005383"/>
    </source>
</evidence>
<feature type="compositionally biased region" description="Polar residues" evidence="5">
    <location>
        <begin position="251"/>
        <end position="271"/>
    </location>
</feature>
<comment type="pathway">
    <text evidence="1">Protein modification; protein sumoylation.</text>
</comment>
<dbReference type="InterPro" id="IPR038654">
    <property type="entry name" value="PINIT_sf"/>
</dbReference>
<accession>A0A9P8L284</accession>
<organism evidence="7 8">
    <name type="scientific">Glutinoglossum americanum</name>
    <dbReference type="NCBI Taxonomy" id="1670608"/>
    <lineage>
        <taxon>Eukaryota</taxon>
        <taxon>Fungi</taxon>
        <taxon>Dikarya</taxon>
        <taxon>Ascomycota</taxon>
        <taxon>Pezizomycotina</taxon>
        <taxon>Geoglossomycetes</taxon>
        <taxon>Geoglossales</taxon>
        <taxon>Geoglossaceae</taxon>
        <taxon>Glutinoglossum</taxon>
    </lineage>
</organism>
<evidence type="ECO:0000259" key="6">
    <source>
        <dbReference type="PROSITE" id="PS51466"/>
    </source>
</evidence>
<evidence type="ECO:0000256" key="1">
    <source>
        <dbReference type="ARBA" id="ARBA00004718"/>
    </source>
</evidence>
<comment type="similarity">
    <text evidence="2">Belongs to the PIAS family.</text>
</comment>
<dbReference type="PANTHER" id="PTHR10782">
    <property type="entry name" value="ZINC FINGER MIZ DOMAIN-CONTAINING PROTEIN"/>
    <property type="match status" value="1"/>
</dbReference>
<dbReference type="OrthoDB" id="28127at2759"/>
<dbReference type="GO" id="GO:0000785">
    <property type="term" value="C:chromatin"/>
    <property type="evidence" value="ECO:0007669"/>
    <property type="project" value="TreeGrafter"/>
</dbReference>
<feature type="region of interest" description="Disordered" evidence="5">
    <location>
        <begin position="291"/>
        <end position="400"/>
    </location>
</feature>
<dbReference type="Gene3D" id="2.60.120.780">
    <property type="entry name" value="PINIT domain"/>
    <property type="match status" value="1"/>
</dbReference>
<keyword evidence="8" id="KW-1185">Reference proteome</keyword>
<dbReference type="PROSITE" id="PS51466">
    <property type="entry name" value="PINIT"/>
    <property type="match status" value="1"/>
</dbReference>
<keyword evidence="4" id="KW-0833">Ubl conjugation pathway</keyword>